<dbReference type="EMBL" id="KX284721">
    <property type="protein sequence ID" value="AOM66760.1"/>
    <property type="molecule type" value="Genomic_DNA"/>
</dbReference>
<evidence type="ECO:0000256" key="4">
    <source>
        <dbReference type="ARBA" id="ARBA00022516"/>
    </source>
</evidence>
<reference evidence="14" key="2">
    <citation type="submission" date="2017-07" db="EMBL/GenBank/DDBJ databases">
        <authorList>
            <person name="Sun Z.S."/>
            <person name="Albrecht U."/>
            <person name="Echele G."/>
            <person name="Lee C.C."/>
        </authorList>
    </citation>
    <scope>NUCLEOTIDE SEQUENCE</scope>
</reference>
<evidence type="ECO:0000313" key="14">
    <source>
        <dbReference type="EMBL" id="AOM66760.1"/>
    </source>
</evidence>
<reference evidence="14" key="1">
    <citation type="journal article" date="2016" name="BMC Biol.">
        <title>Parallel evolution of highly conserved plastid genome architecture in red seaweeds and seed plants.</title>
        <authorList>
            <person name="Lee J."/>
            <person name="Cho C.H."/>
            <person name="Park S.I."/>
            <person name="Choi J.W."/>
            <person name="Song H.S."/>
            <person name="West J.A."/>
            <person name="Bhattacharya D."/>
            <person name="Yoon H.S."/>
        </authorList>
    </citation>
    <scope>NUCLEOTIDE SEQUENCE</scope>
</reference>
<evidence type="ECO:0000256" key="5">
    <source>
        <dbReference type="ARBA" id="ARBA00022679"/>
    </source>
</evidence>
<dbReference type="PANTHER" id="PTHR43091:SF1">
    <property type="entry name" value="BETA-KETOACYL-[ACYL-CARRIER-PROTEIN] SYNTHASE III, CHLOROPLASTIC"/>
    <property type="match status" value="1"/>
</dbReference>
<dbReference type="CDD" id="cd00830">
    <property type="entry name" value="KAS_III"/>
    <property type="match status" value="1"/>
</dbReference>
<dbReference type="Pfam" id="PF08545">
    <property type="entry name" value="ACP_syn_III"/>
    <property type="match status" value="1"/>
</dbReference>
<dbReference type="RefSeq" id="YP_009297417.1">
    <property type="nucleotide sequence ID" value="NC_031176.2"/>
</dbReference>
<keyword evidence="5 11" id="KW-0808">Transferase</keyword>
<dbReference type="AlphaFoldDB" id="A0A1C9CEE2"/>
<keyword evidence="11" id="KW-0012">Acyltransferase</keyword>
<sequence length="320" mass="34992">MFSTVSSAIPEKSLSNEDLSKIVETSDEWIKTRTGISNRRITNEKNGLVYLACEAANKALKKQEIDPNTIDLIILASSTPDDLFGSAGEIQYKIGATNAAAFDITAACSGFAISLITATQFINNGIYNTVLVIGADVLSKWVNWSDRATCILFGDAAGAVVLQKTQKNFLLSSTIQTDGNQNKQLVLKSRSKVVNEQFGIYNREYQYVEMNGREVYKFAVSKLPQAITECLVKAKINIDDIDWLLLHQANQRILTAIGDKLGISSSKIINNLENYGNTSAASIPLALDEYVSKGQIKKGNKIILAGFGAGFTWSVIVMTW</sequence>
<feature type="region of interest" description="ACP-binding" evidence="11">
    <location>
        <begin position="248"/>
        <end position="252"/>
    </location>
</feature>
<dbReference type="GO" id="GO:0005737">
    <property type="term" value="C:cytoplasm"/>
    <property type="evidence" value="ECO:0007669"/>
    <property type="project" value="UniProtKB-SubCell"/>
</dbReference>
<dbReference type="InterPro" id="IPR004655">
    <property type="entry name" value="FabH"/>
</dbReference>
<comment type="subcellular location">
    <subcellularLocation>
        <location evidence="11">Cytoplasm</location>
    </subcellularLocation>
</comment>
<dbReference type="UniPathway" id="UPA00094"/>
<comment type="function">
    <text evidence="11">Catalyzes the condensation reaction of fatty acid synthesis by the addition to an acyl acceptor of two carbons from malonyl-ACP. Catalyzes the first condensation reaction which initiates fatty acid synthesis and may therefore play a role in governing the total rate of fatty acid production. Possesses both acetoacetyl-ACP synthase and acetyl transacylase activities. Its substrate specificity determines the biosynthesis of branched-chain and/or straight-chain of fatty acids.</text>
</comment>
<protein>
    <recommendedName>
        <fullName evidence="3 11">Beta-ketoacyl-[acyl-carrier-protein] synthase III</fullName>
        <shortName evidence="11">Beta-ketoacyl-ACP synthase III</shortName>
        <shortName evidence="11">KAS III</shortName>
        <ecNumber evidence="3 11">2.3.1.180</ecNumber>
    </recommendedName>
    <alternativeName>
        <fullName evidence="11">3-oxoacyl-[acyl-carrier-protein] synthase 3</fullName>
    </alternativeName>
    <alternativeName>
        <fullName evidence="11">3-oxoacyl-[acyl-carrier-protein] synthase III</fullName>
    </alternativeName>
</protein>
<accession>A0A1C9CEE2</accession>
<evidence type="ECO:0000256" key="1">
    <source>
        <dbReference type="ARBA" id="ARBA00005194"/>
    </source>
</evidence>
<gene>
    <name evidence="11 14" type="primary">fabH</name>
    <name evidence="14" type="ORF">Eryt_085</name>
</gene>
<evidence type="ECO:0000259" key="13">
    <source>
        <dbReference type="Pfam" id="PF08545"/>
    </source>
</evidence>
<keyword evidence="4 11" id="KW-0444">Lipid biosynthesis</keyword>
<dbReference type="FunFam" id="3.40.47.10:FF:000004">
    <property type="entry name" value="3-oxoacyl-[acyl-carrier-protein] synthase 3"/>
    <property type="match status" value="1"/>
</dbReference>
<dbReference type="GO" id="GO:0004315">
    <property type="term" value="F:3-oxoacyl-[acyl-carrier-protein] synthase activity"/>
    <property type="evidence" value="ECO:0007669"/>
    <property type="project" value="InterPro"/>
</dbReference>
<dbReference type="HAMAP" id="MF_01815">
    <property type="entry name" value="FabH"/>
    <property type="match status" value="1"/>
</dbReference>
<organism evidence="14">
    <name type="scientific">Erythrotrichia carnea</name>
    <dbReference type="NCBI Taxonomy" id="35151"/>
    <lineage>
        <taxon>Eukaryota</taxon>
        <taxon>Rhodophyta</taxon>
        <taxon>Compsopogonophyceae</taxon>
        <taxon>Erythropeltidales</taxon>
        <taxon>Erythrotrichiaceae</taxon>
        <taxon>Erythrotrichia</taxon>
    </lineage>
</organism>
<evidence type="ECO:0000256" key="11">
    <source>
        <dbReference type="HAMAP-Rule" id="MF_01815"/>
    </source>
</evidence>
<comment type="function">
    <text evidence="10">Catalyzes the condensation reaction of fatty acid synthesis by the addition to an acyl acceptor of two carbons from malonyl-ACP. KAS III catalyzes the first condensation reaction which initiates fatty acid synthesis and may therefore play a role in governing the total rate of fatty acid production. Possesses both acetoacetyl-ACP synthase and acetyl transacylase activities.</text>
</comment>
<dbReference type="Gene3D" id="3.40.47.10">
    <property type="match status" value="1"/>
</dbReference>
<dbReference type="GeneID" id="29073934"/>
<feature type="active site" evidence="11">
    <location>
        <position position="108"/>
    </location>
</feature>
<dbReference type="Pfam" id="PF08541">
    <property type="entry name" value="ACP_syn_III_C"/>
    <property type="match status" value="1"/>
</dbReference>
<dbReference type="InterPro" id="IPR016039">
    <property type="entry name" value="Thiolase-like"/>
</dbReference>
<dbReference type="InterPro" id="IPR013751">
    <property type="entry name" value="ACP_syn_III_N"/>
</dbReference>
<comment type="similarity">
    <text evidence="2 11">Belongs to the thiolase-like superfamily. FabH family.</text>
</comment>
<keyword evidence="8 11" id="KW-0275">Fatty acid biosynthesis</keyword>
<keyword evidence="11" id="KW-0511">Multifunctional enzyme</keyword>
<evidence type="ECO:0000256" key="7">
    <source>
        <dbReference type="ARBA" id="ARBA00023098"/>
    </source>
</evidence>
<comment type="domain">
    <text evidence="11">The last Arg residue of the ACP-binding site is essential for the weak association between ACP/AcpP and FabH.</text>
</comment>
<dbReference type="PANTHER" id="PTHR43091">
    <property type="entry name" value="3-OXOACYL-[ACYL-CARRIER-PROTEIN] SYNTHASE"/>
    <property type="match status" value="1"/>
</dbReference>
<evidence type="ECO:0000256" key="3">
    <source>
        <dbReference type="ARBA" id="ARBA00012333"/>
    </source>
</evidence>
<dbReference type="GO" id="GO:0033818">
    <property type="term" value="F:beta-ketoacyl-acyl-carrier-protein synthase III activity"/>
    <property type="evidence" value="ECO:0007669"/>
    <property type="project" value="UniProtKB-UniRule"/>
</dbReference>
<keyword evidence="11" id="KW-0963">Cytoplasm</keyword>
<name>A0A1C9CEE2_9RHOD</name>
<comment type="catalytic activity">
    <reaction evidence="9 11">
        <text>malonyl-[ACP] + acetyl-CoA + H(+) = 3-oxobutanoyl-[ACP] + CO2 + CoA</text>
        <dbReference type="Rhea" id="RHEA:12080"/>
        <dbReference type="Rhea" id="RHEA-COMP:9623"/>
        <dbReference type="Rhea" id="RHEA-COMP:9625"/>
        <dbReference type="ChEBI" id="CHEBI:15378"/>
        <dbReference type="ChEBI" id="CHEBI:16526"/>
        <dbReference type="ChEBI" id="CHEBI:57287"/>
        <dbReference type="ChEBI" id="CHEBI:57288"/>
        <dbReference type="ChEBI" id="CHEBI:78449"/>
        <dbReference type="ChEBI" id="CHEBI:78450"/>
        <dbReference type="EC" id="2.3.1.180"/>
    </reaction>
</comment>
<dbReference type="NCBIfam" id="TIGR00747">
    <property type="entry name" value="fabH"/>
    <property type="match status" value="1"/>
</dbReference>
<evidence type="ECO:0000256" key="9">
    <source>
        <dbReference type="ARBA" id="ARBA00052419"/>
    </source>
</evidence>
<keyword evidence="7 11" id="KW-0443">Lipid metabolism</keyword>
<comment type="pathway">
    <text evidence="1 11">Lipid metabolism; fatty acid biosynthesis.</text>
</comment>
<proteinExistence type="inferred from homology"/>
<feature type="domain" description="Beta-ketoacyl-[acyl-carrier-protein] synthase III C-terminal" evidence="12">
    <location>
        <begin position="232"/>
        <end position="320"/>
    </location>
</feature>
<geneLocation type="plastid" evidence="14"/>
<feature type="active site" evidence="11">
    <location>
        <position position="247"/>
    </location>
</feature>
<evidence type="ECO:0000256" key="10">
    <source>
        <dbReference type="ARBA" id="ARBA00057449"/>
    </source>
</evidence>
<feature type="active site" evidence="11">
    <location>
        <position position="277"/>
    </location>
</feature>
<dbReference type="NCBIfam" id="NF006829">
    <property type="entry name" value="PRK09352.1"/>
    <property type="match status" value="1"/>
</dbReference>
<evidence type="ECO:0000256" key="8">
    <source>
        <dbReference type="ARBA" id="ARBA00023160"/>
    </source>
</evidence>
<keyword evidence="14" id="KW-0934">Plastid</keyword>
<evidence type="ECO:0000256" key="2">
    <source>
        <dbReference type="ARBA" id="ARBA00008642"/>
    </source>
</evidence>
<dbReference type="SUPFAM" id="SSF53901">
    <property type="entry name" value="Thiolase-like"/>
    <property type="match status" value="1"/>
</dbReference>
<comment type="subunit">
    <text evidence="11">Homodimer.</text>
</comment>
<evidence type="ECO:0000256" key="6">
    <source>
        <dbReference type="ARBA" id="ARBA00022832"/>
    </source>
</evidence>
<dbReference type="InterPro" id="IPR013747">
    <property type="entry name" value="ACP_syn_III_C"/>
</dbReference>
<dbReference type="EC" id="2.3.1.180" evidence="3 11"/>
<feature type="domain" description="Beta-ketoacyl-[acyl-carrier-protein] synthase III N-terminal" evidence="13">
    <location>
        <begin position="102"/>
        <end position="179"/>
    </location>
</feature>
<dbReference type="GO" id="GO:0006633">
    <property type="term" value="P:fatty acid biosynthetic process"/>
    <property type="evidence" value="ECO:0007669"/>
    <property type="project" value="UniProtKB-UniRule"/>
</dbReference>
<keyword evidence="6 11" id="KW-0276">Fatty acid metabolism</keyword>
<evidence type="ECO:0000259" key="12">
    <source>
        <dbReference type="Pfam" id="PF08541"/>
    </source>
</evidence>